<proteinExistence type="predicted"/>
<dbReference type="AlphaFoldDB" id="K0R0Q3"/>
<evidence type="ECO:0000313" key="2">
    <source>
        <dbReference type="Proteomes" id="UP000266841"/>
    </source>
</evidence>
<comment type="caution">
    <text evidence="1">The sequence shown here is derived from an EMBL/GenBank/DDBJ whole genome shotgun (WGS) entry which is preliminary data.</text>
</comment>
<dbReference type="EMBL" id="AGNL01048662">
    <property type="protein sequence ID" value="EJK45240.1"/>
    <property type="molecule type" value="Genomic_DNA"/>
</dbReference>
<organism evidence="1 2">
    <name type="scientific">Thalassiosira oceanica</name>
    <name type="common">Marine diatom</name>
    <dbReference type="NCBI Taxonomy" id="159749"/>
    <lineage>
        <taxon>Eukaryota</taxon>
        <taxon>Sar</taxon>
        <taxon>Stramenopiles</taxon>
        <taxon>Ochrophyta</taxon>
        <taxon>Bacillariophyta</taxon>
        <taxon>Coscinodiscophyceae</taxon>
        <taxon>Thalassiosirophycidae</taxon>
        <taxon>Thalassiosirales</taxon>
        <taxon>Thalassiosiraceae</taxon>
        <taxon>Thalassiosira</taxon>
    </lineage>
</organism>
<protein>
    <submittedName>
        <fullName evidence="1">Uncharacterized protein</fullName>
    </submittedName>
</protein>
<gene>
    <name evidence="1" type="ORF">THAOC_36149</name>
</gene>
<sequence>MGCCDGRCGGHPCSWYVSTAYGFRNRGNFESSEMEEEVVIRDHGPTPLLSVPLADKYALPCGVRLFFFAPRATILSHKQKAPYLPRLRRRGDATVER</sequence>
<name>K0R0Q3_THAOC</name>
<reference evidence="1 2" key="1">
    <citation type="journal article" date="2012" name="Genome Biol.">
        <title>Genome and low-iron response of an oceanic diatom adapted to chronic iron limitation.</title>
        <authorList>
            <person name="Lommer M."/>
            <person name="Specht M."/>
            <person name="Roy A.S."/>
            <person name="Kraemer L."/>
            <person name="Andreson R."/>
            <person name="Gutowska M.A."/>
            <person name="Wolf J."/>
            <person name="Bergner S.V."/>
            <person name="Schilhabel M.B."/>
            <person name="Klostermeier U.C."/>
            <person name="Beiko R.G."/>
            <person name="Rosenstiel P."/>
            <person name="Hippler M."/>
            <person name="Laroche J."/>
        </authorList>
    </citation>
    <scope>NUCLEOTIDE SEQUENCE [LARGE SCALE GENOMIC DNA]</scope>
    <source>
        <strain evidence="1 2">CCMP1005</strain>
    </source>
</reference>
<accession>K0R0Q3</accession>
<dbReference type="Proteomes" id="UP000266841">
    <property type="component" value="Unassembled WGS sequence"/>
</dbReference>
<evidence type="ECO:0000313" key="1">
    <source>
        <dbReference type="EMBL" id="EJK45240.1"/>
    </source>
</evidence>
<keyword evidence="2" id="KW-1185">Reference proteome</keyword>